<keyword evidence="2" id="KW-1185">Reference proteome</keyword>
<sequence>MKAQITLTIWTGAAYGAIKRVVIPYEEVLDVEAQMNRYAEEHGLTLALIGEDGKAGLYWDADGKMIRLAAEELSTSRG</sequence>
<reference evidence="1" key="1">
    <citation type="submission" date="2020-09" db="EMBL/GenBank/DDBJ databases">
        <authorList>
            <person name="Kim M.K."/>
        </authorList>
    </citation>
    <scope>NUCLEOTIDE SEQUENCE</scope>
    <source>
        <strain evidence="1">BT704</strain>
    </source>
</reference>
<evidence type="ECO:0000313" key="2">
    <source>
        <dbReference type="Proteomes" id="UP000653797"/>
    </source>
</evidence>
<dbReference type="RefSeq" id="WP_191042833.1">
    <property type="nucleotide sequence ID" value="NZ_JACXAA010000018.1"/>
</dbReference>
<proteinExistence type="predicted"/>
<accession>A0A927B8R0</accession>
<dbReference type="Proteomes" id="UP000653797">
    <property type="component" value="Unassembled WGS sequence"/>
</dbReference>
<dbReference type="EMBL" id="JACXAA010000018">
    <property type="protein sequence ID" value="MBD2757212.1"/>
    <property type="molecule type" value="Genomic_DNA"/>
</dbReference>
<name>A0A927B8R0_9BACT</name>
<dbReference type="AlphaFoldDB" id="A0A927B8R0"/>
<protein>
    <submittedName>
        <fullName evidence="1">Uncharacterized protein</fullName>
    </submittedName>
</protein>
<evidence type="ECO:0000313" key="1">
    <source>
        <dbReference type="EMBL" id="MBD2757212.1"/>
    </source>
</evidence>
<gene>
    <name evidence="1" type="ORF">IC230_30325</name>
</gene>
<organism evidence="1 2">
    <name type="scientific">Spirosoma validum</name>
    <dbReference type="NCBI Taxonomy" id="2771355"/>
    <lineage>
        <taxon>Bacteria</taxon>
        <taxon>Pseudomonadati</taxon>
        <taxon>Bacteroidota</taxon>
        <taxon>Cytophagia</taxon>
        <taxon>Cytophagales</taxon>
        <taxon>Cytophagaceae</taxon>
        <taxon>Spirosoma</taxon>
    </lineage>
</organism>
<comment type="caution">
    <text evidence="1">The sequence shown here is derived from an EMBL/GenBank/DDBJ whole genome shotgun (WGS) entry which is preliminary data.</text>
</comment>